<dbReference type="EMBL" id="LGRX02035220">
    <property type="protein sequence ID" value="KAK3235786.1"/>
    <property type="molecule type" value="Genomic_DNA"/>
</dbReference>
<dbReference type="SUPFAM" id="SSF82199">
    <property type="entry name" value="SET domain"/>
    <property type="match status" value="1"/>
</dbReference>
<reference evidence="1 2" key="1">
    <citation type="journal article" date="2015" name="Genome Biol. Evol.">
        <title>Comparative Genomics of a Bacterivorous Green Alga Reveals Evolutionary Causalities and Consequences of Phago-Mixotrophic Mode of Nutrition.</title>
        <authorList>
            <person name="Burns J.A."/>
            <person name="Paasch A."/>
            <person name="Narechania A."/>
            <person name="Kim E."/>
        </authorList>
    </citation>
    <scope>NUCLEOTIDE SEQUENCE [LARGE SCALE GENOMIC DNA]</scope>
    <source>
        <strain evidence="1 2">PLY_AMNH</strain>
    </source>
</reference>
<keyword evidence="2" id="KW-1185">Reference proteome</keyword>
<proteinExistence type="predicted"/>
<evidence type="ECO:0000313" key="2">
    <source>
        <dbReference type="Proteomes" id="UP001190700"/>
    </source>
</evidence>
<comment type="caution">
    <text evidence="1">The sequence shown here is derived from an EMBL/GenBank/DDBJ whole genome shotgun (WGS) entry which is preliminary data.</text>
</comment>
<accession>A0AAE0BFW6</accession>
<dbReference type="AlphaFoldDB" id="A0AAE0BFW6"/>
<name>A0AAE0BFW6_9CHLO</name>
<evidence type="ECO:0000313" key="1">
    <source>
        <dbReference type="EMBL" id="KAK3235786.1"/>
    </source>
</evidence>
<dbReference type="InterPro" id="IPR046341">
    <property type="entry name" value="SET_dom_sf"/>
</dbReference>
<dbReference type="Proteomes" id="UP001190700">
    <property type="component" value="Unassembled WGS sequence"/>
</dbReference>
<dbReference type="Gene3D" id="2.170.270.10">
    <property type="entry name" value="SET domain"/>
    <property type="match status" value="1"/>
</dbReference>
<organism evidence="1 2">
    <name type="scientific">Cymbomonas tetramitiformis</name>
    <dbReference type="NCBI Taxonomy" id="36881"/>
    <lineage>
        <taxon>Eukaryota</taxon>
        <taxon>Viridiplantae</taxon>
        <taxon>Chlorophyta</taxon>
        <taxon>Pyramimonadophyceae</taxon>
        <taxon>Pyramimonadales</taxon>
        <taxon>Pyramimonadaceae</taxon>
        <taxon>Cymbomonas</taxon>
    </lineage>
</organism>
<gene>
    <name evidence="1" type="ORF">CYMTET_54050</name>
</gene>
<protein>
    <submittedName>
        <fullName evidence="1">Uncharacterized protein</fullName>
    </submittedName>
</protein>
<sequence length="244" mass="26393">MIKSGMSTILSPQRTTAFECRGTRRSFGAAKKGDPPPLRFPTLVTQSLPSFFEPLSQPATPEVLAGEAVGAAVLAGLLLVWQDRPRGSAASDLIEVRESAIHGKGVFARQNICEGAFLGYYPGRLRTPEAMAEKIIAAPNSKGYCWQNGQGYYLDPTDTYGQVSTRPAPGLLWPFEVEVHLAYVNEPPLGVATINLVVEDGVGDGKVQYIAARDISAGEDFNFFMILVTEDDACYNRSTGPKHP</sequence>